<accession>A0AAW4PCC5</accession>
<feature type="domain" description="DUF8173" evidence="2">
    <location>
        <begin position="1"/>
        <end position="175"/>
    </location>
</feature>
<reference evidence="3 4" key="1">
    <citation type="submission" date="2021-06" db="EMBL/GenBank/DDBJ databases">
        <title>Halomicroarcula sp. a new haloarchaeum isolated from saline soil.</title>
        <authorList>
            <person name="Duran-Viseras A."/>
            <person name="Sanchez-Porro C."/>
            <person name="Ventosa A."/>
        </authorList>
    </citation>
    <scope>NUCLEOTIDE SEQUENCE [LARGE SCALE GENOMIC DNA]</scope>
    <source>
        <strain evidence="3 4">F27</strain>
    </source>
</reference>
<feature type="transmembrane region" description="Helical" evidence="1">
    <location>
        <begin position="75"/>
        <end position="100"/>
    </location>
</feature>
<keyword evidence="1" id="KW-1133">Transmembrane helix</keyword>
<gene>
    <name evidence="3" type="ORF">EGH23_13285</name>
</gene>
<dbReference type="AlphaFoldDB" id="A0AAW4PCC5"/>
<feature type="transmembrane region" description="Helical" evidence="1">
    <location>
        <begin position="34"/>
        <end position="54"/>
    </location>
</feature>
<proteinExistence type="predicted"/>
<comment type="caution">
    <text evidence="3">The sequence shown here is derived from an EMBL/GenBank/DDBJ whole genome shotgun (WGS) entry which is preliminary data.</text>
</comment>
<keyword evidence="4" id="KW-1185">Reference proteome</keyword>
<dbReference type="Pfam" id="PF26514">
    <property type="entry name" value="DUF8173"/>
    <property type="match status" value="1"/>
</dbReference>
<evidence type="ECO:0000259" key="2">
    <source>
        <dbReference type="Pfam" id="PF26514"/>
    </source>
</evidence>
<organism evidence="3 4">
    <name type="scientific">Haloarcula nitratireducens</name>
    <dbReference type="NCBI Taxonomy" id="2487749"/>
    <lineage>
        <taxon>Archaea</taxon>
        <taxon>Methanobacteriati</taxon>
        <taxon>Methanobacteriota</taxon>
        <taxon>Stenosarchaea group</taxon>
        <taxon>Halobacteria</taxon>
        <taxon>Halobacteriales</taxon>
        <taxon>Haloarculaceae</taxon>
        <taxon>Haloarcula</taxon>
    </lineage>
</organism>
<evidence type="ECO:0000313" key="4">
    <source>
        <dbReference type="Proteomes" id="UP001430455"/>
    </source>
</evidence>
<feature type="transmembrane region" description="Helical" evidence="1">
    <location>
        <begin position="137"/>
        <end position="154"/>
    </location>
</feature>
<protein>
    <recommendedName>
        <fullName evidence="2">DUF8173 domain-containing protein</fullName>
    </recommendedName>
</protein>
<evidence type="ECO:0000313" key="3">
    <source>
        <dbReference type="EMBL" id="MBX0295851.1"/>
    </source>
</evidence>
<dbReference type="Proteomes" id="UP001430455">
    <property type="component" value="Unassembled WGS sequence"/>
</dbReference>
<evidence type="ECO:0000256" key="1">
    <source>
        <dbReference type="SAM" id="Phobius"/>
    </source>
</evidence>
<dbReference type="InterPro" id="IPR058486">
    <property type="entry name" value="DUF8173"/>
</dbReference>
<feature type="transmembrane region" description="Helical" evidence="1">
    <location>
        <begin position="106"/>
        <end position="125"/>
    </location>
</feature>
<name>A0AAW4PCC5_9EURY</name>
<dbReference type="RefSeq" id="WP_220580472.1">
    <property type="nucleotide sequence ID" value="NZ_RKLT01000004.1"/>
</dbReference>
<keyword evidence="1" id="KW-0472">Membrane</keyword>
<keyword evidence="1" id="KW-0812">Transmembrane</keyword>
<dbReference type="EMBL" id="RKLT01000004">
    <property type="protein sequence ID" value="MBX0295851.1"/>
    <property type="molecule type" value="Genomic_DNA"/>
</dbReference>
<sequence length="183" mass="18590">MPSTRFTAALAALALATLPGLAAAQRPPAVQFSLTTQFAIAFGYSFAVGALMLAADRRWVDGVASEARRDPVVSVAVGSLGYYAAAVGFALLAITIVGIVVTIPGLLGLFVLALVGTPLGAYTAGRVLTDAGGAENRWLALFVGTILIGAVSAVPLVGGLLNTLVASPGVGVLMLRTKRRLLD</sequence>